<organism evidence="16 17">
    <name type="scientific">Alicyclobacillus hesperidum</name>
    <dbReference type="NCBI Taxonomy" id="89784"/>
    <lineage>
        <taxon>Bacteria</taxon>
        <taxon>Bacillati</taxon>
        <taxon>Bacillota</taxon>
        <taxon>Bacilli</taxon>
        <taxon>Bacillales</taxon>
        <taxon>Alicyclobacillaceae</taxon>
        <taxon>Alicyclobacillus</taxon>
    </lineage>
</organism>
<protein>
    <recommendedName>
        <fullName evidence="7">Cyanophycin synthetase</fullName>
        <ecNumber evidence="6">6.3.2.29</ecNumber>
        <ecNumber evidence="5">6.3.2.30</ecNumber>
    </recommendedName>
    <alternativeName>
        <fullName evidence="11">Cyanophycin synthase</fullName>
    </alternativeName>
</protein>
<comment type="similarity">
    <text evidence="3">In the C-terminal section; belongs to the MurCDEF family.</text>
</comment>
<dbReference type="InterPro" id="IPR004101">
    <property type="entry name" value="Mur_ligase_C"/>
</dbReference>
<dbReference type="Pfam" id="PF08443">
    <property type="entry name" value="RimK"/>
    <property type="match status" value="1"/>
</dbReference>
<dbReference type="Pfam" id="PF18921">
    <property type="entry name" value="Cyanophycin_syn"/>
    <property type="match status" value="1"/>
</dbReference>
<evidence type="ECO:0000256" key="6">
    <source>
        <dbReference type="ARBA" id="ARBA00013005"/>
    </source>
</evidence>
<keyword evidence="8" id="KW-0436">Ligase</keyword>
<evidence type="ECO:0000313" key="16">
    <source>
        <dbReference type="EMBL" id="SDW45213.1"/>
    </source>
</evidence>
<keyword evidence="10 14" id="KW-0067">ATP-binding</keyword>
<name>A0A1H2TMM3_9BACL</name>
<dbReference type="PANTHER" id="PTHR23135:SF18">
    <property type="entry name" value="CYANOPHYCIN SYNTHETASE"/>
    <property type="match status" value="1"/>
</dbReference>
<dbReference type="InterPro" id="IPR011810">
    <property type="entry name" value="Cya_phycin_syn"/>
</dbReference>
<dbReference type="Gene3D" id="3.90.190.20">
    <property type="entry name" value="Mur ligase, C-terminal domain"/>
    <property type="match status" value="1"/>
</dbReference>
<comment type="pathway">
    <text evidence="2">Cell wall biogenesis; peptidoglycan biosynthesis.</text>
</comment>
<evidence type="ECO:0000256" key="5">
    <source>
        <dbReference type="ARBA" id="ARBA00012968"/>
    </source>
</evidence>
<evidence type="ECO:0000256" key="14">
    <source>
        <dbReference type="PROSITE-ProRule" id="PRU00409"/>
    </source>
</evidence>
<feature type="domain" description="ATP-grasp" evidence="15">
    <location>
        <begin position="219"/>
        <end position="472"/>
    </location>
</feature>
<dbReference type="PROSITE" id="PS50975">
    <property type="entry name" value="ATP_GRASP"/>
    <property type="match status" value="1"/>
</dbReference>
<dbReference type="Pfam" id="PF08245">
    <property type="entry name" value="Mur_ligase_M"/>
    <property type="match status" value="1"/>
</dbReference>
<dbReference type="SUPFAM" id="SSF53623">
    <property type="entry name" value="MurD-like peptide ligases, catalytic domain"/>
    <property type="match status" value="1"/>
</dbReference>
<dbReference type="InterPro" id="IPR036565">
    <property type="entry name" value="Mur-like_cat_sf"/>
</dbReference>
<sequence>MNIQSVRHIEGPNVYLYKPILVARIHLGEWTEKESVDYPGFTERLLALLPGLAEHHCAKGAPGGFVGRLQGGTYFGHICEHVAIELANLAGLGVNYGKTVYADGPGIYDIVLECACFETQRWLLLQAVELVRALSRDERAPDVAQIITEARDIHAQYQLGPSTQAIVDACKRRGIPVRRLQGSFLELGYGVHRKRVEATITQKTSCVGVDIASDKAFTKRLLEDVGIPVPYGGVATSPEEAIDWLCDVGAPVVVKPLDGRQGQGVSLNLTTEDEVRKAFAVASEFSRSAVVEEYIPGSNVRLLVVAGRCVAASLRQPAMVEGDGKATIRELIERVNQDPRRGVGHEKPLTRIAIDAVVERVLAKAGYTLESVPAQGERVTVRDSANLSTGGEACDVTDVIHPTYRRIAEQSAMHIGLDVCGVDMVIRSLHEPAARGNCAVIEVNAAPGIRMHEHPSQGEPRRVAEAIVESLFPNGQNGRIPIISITGTNGKTTTSRLVAHGFATAGKTVGHTSTGGVYIGGTLVQPGDTTGPRSARLVLSHPEVEVAVLETARGGIIRGGLAYDYADVGVITNISLDHVGQDCLDSIDDIAHVKALVGERVRPGGIVVLNADDDRVMAMRSRFQAEAFLTSLSQRNERIARHIAAGGTAFYVEDGQIVEANGRVRRTVVPVAEIPITLGGTVGFHVENALLATAAMRAAGLPRRLVAKALRTFEPDRNQGRCAMFQLQNGAHVILDYAHNPAGFQRVGEWLERVPHKRLLGVVGVPGDRADHVVEQAAQALAPWFDQFIVKEDQDLRGRKPGEIARILQTAIAQAVPHKPVKVVLSEVQAMEAALCDMQAGDVLCVFYEKLAPLEQRLTQLGAVRVHGLPVQSDGPSYAML</sequence>
<evidence type="ECO:0000256" key="2">
    <source>
        <dbReference type="ARBA" id="ARBA00004752"/>
    </source>
</evidence>
<gene>
    <name evidence="16" type="ORF">SAMN04489725_10633</name>
</gene>
<dbReference type="PANTHER" id="PTHR23135">
    <property type="entry name" value="MUR LIGASE FAMILY MEMBER"/>
    <property type="match status" value="1"/>
</dbReference>
<evidence type="ECO:0000256" key="3">
    <source>
        <dbReference type="ARBA" id="ARBA00009060"/>
    </source>
</evidence>
<dbReference type="NCBIfam" id="NF010623">
    <property type="entry name" value="PRK14016.1"/>
    <property type="match status" value="1"/>
</dbReference>
<evidence type="ECO:0000256" key="10">
    <source>
        <dbReference type="ARBA" id="ARBA00022840"/>
    </source>
</evidence>
<dbReference type="Gene3D" id="3.40.1190.10">
    <property type="entry name" value="Mur-like, catalytic domain"/>
    <property type="match status" value="1"/>
</dbReference>
<evidence type="ECO:0000256" key="11">
    <source>
        <dbReference type="ARBA" id="ARBA00031353"/>
    </source>
</evidence>
<comment type="subunit">
    <text evidence="4">Homodimer.</text>
</comment>
<evidence type="ECO:0000259" key="15">
    <source>
        <dbReference type="PROSITE" id="PS50975"/>
    </source>
</evidence>
<dbReference type="SUPFAM" id="SSF56059">
    <property type="entry name" value="Glutathione synthetase ATP-binding domain-like"/>
    <property type="match status" value="1"/>
</dbReference>
<dbReference type="EC" id="6.3.2.29" evidence="6"/>
<evidence type="ECO:0000256" key="7">
    <source>
        <dbReference type="ARBA" id="ARBA00022036"/>
    </source>
</evidence>
<dbReference type="EC" id="6.3.2.30" evidence="5"/>
<dbReference type="EMBL" id="FNOJ01000006">
    <property type="protein sequence ID" value="SDW45213.1"/>
    <property type="molecule type" value="Genomic_DNA"/>
</dbReference>
<dbReference type="Pfam" id="PF02875">
    <property type="entry name" value="Mur_ligase_C"/>
    <property type="match status" value="1"/>
</dbReference>
<dbReference type="STRING" id="89784.SAMN04489725_10633"/>
<accession>A0A1H2TMM3</accession>
<keyword evidence="9 14" id="KW-0547">Nucleotide-binding</keyword>
<comment type="catalytic activity">
    <reaction evidence="13">
        <text>[L-4-(L-arginin-2-N-yl)aspartate](n) + L-aspartate + ATP = [L-4-(L-arginin-2-N-yl)aspartate](n)-L-aspartate + ADP + phosphate + H(+)</text>
        <dbReference type="Rhea" id="RHEA:13277"/>
        <dbReference type="Rhea" id="RHEA-COMP:13728"/>
        <dbReference type="Rhea" id="RHEA-COMP:13733"/>
        <dbReference type="ChEBI" id="CHEBI:15378"/>
        <dbReference type="ChEBI" id="CHEBI:29991"/>
        <dbReference type="ChEBI" id="CHEBI:30616"/>
        <dbReference type="ChEBI" id="CHEBI:43474"/>
        <dbReference type="ChEBI" id="CHEBI:137986"/>
        <dbReference type="ChEBI" id="CHEBI:137990"/>
        <dbReference type="ChEBI" id="CHEBI:456216"/>
        <dbReference type="EC" id="6.3.2.29"/>
    </reaction>
</comment>
<dbReference type="InterPro" id="IPR013221">
    <property type="entry name" value="Mur_ligase_cen"/>
</dbReference>
<evidence type="ECO:0000256" key="8">
    <source>
        <dbReference type="ARBA" id="ARBA00022598"/>
    </source>
</evidence>
<evidence type="ECO:0000313" key="17">
    <source>
        <dbReference type="Proteomes" id="UP000182589"/>
    </source>
</evidence>
<dbReference type="Gene3D" id="3.30.470.20">
    <property type="entry name" value="ATP-grasp fold, B domain"/>
    <property type="match status" value="2"/>
</dbReference>
<evidence type="ECO:0000256" key="12">
    <source>
        <dbReference type="ARBA" id="ARBA00048094"/>
    </source>
</evidence>
<dbReference type="Proteomes" id="UP000182589">
    <property type="component" value="Unassembled WGS sequence"/>
</dbReference>
<dbReference type="GO" id="GO:0071161">
    <property type="term" value="F:cyanophycin synthetase activity (L-arginine-adding)"/>
    <property type="evidence" value="ECO:0007669"/>
    <property type="project" value="UniProtKB-EC"/>
</dbReference>
<dbReference type="GO" id="GO:0046872">
    <property type="term" value="F:metal ion binding"/>
    <property type="evidence" value="ECO:0007669"/>
    <property type="project" value="InterPro"/>
</dbReference>
<comment type="function">
    <text evidence="1">Catalyzes the ATP-dependent polymerization of arginine and aspartate to multi-L-arginyl-poly-L-aspartic acid (cyanophycin; a water-insoluble reserve polymer).</text>
</comment>
<dbReference type="InterPro" id="IPR011761">
    <property type="entry name" value="ATP-grasp"/>
</dbReference>
<keyword evidence="17" id="KW-1185">Reference proteome</keyword>
<dbReference type="SUPFAM" id="SSF53244">
    <property type="entry name" value="MurD-like peptide ligases, peptide-binding domain"/>
    <property type="match status" value="1"/>
</dbReference>
<dbReference type="GO" id="GO:0071160">
    <property type="term" value="F:cyanophycin synthetase activity (L-aspartate-adding)"/>
    <property type="evidence" value="ECO:0007669"/>
    <property type="project" value="UniProtKB-EC"/>
</dbReference>
<dbReference type="InterPro" id="IPR044019">
    <property type="entry name" value="Cyanophycin_syn_N"/>
</dbReference>
<dbReference type="InterPro" id="IPR036615">
    <property type="entry name" value="Mur_ligase_C_dom_sf"/>
</dbReference>
<dbReference type="SMART" id="SM01209">
    <property type="entry name" value="GARS_A"/>
    <property type="match status" value="1"/>
</dbReference>
<proteinExistence type="inferred from homology"/>
<dbReference type="AlphaFoldDB" id="A0A1H2TMM3"/>
<comment type="catalytic activity">
    <reaction evidence="12">
        <text>[L-4-(L-arginin-2-N-yl)aspartate](n)-L-aspartate + L-arginine + ATP = [L-4-(L-arginin-2-N-yl)aspartate](n+1) + ADP + phosphate + H(+)</text>
        <dbReference type="Rhea" id="RHEA:23888"/>
        <dbReference type="Rhea" id="RHEA-COMP:13732"/>
        <dbReference type="Rhea" id="RHEA-COMP:13733"/>
        <dbReference type="ChEBI" id="CHEBI:15378"/>
        <dbReference type="ChEBI" id="CHEBI:30616"/>
        <dbReference type="ChEBI" id="CHEBI:32682"/>
        <dbReference type="ChEBI" id="CHEBI:43474"/>
        <dbReference type="ChEBI" id="CHEBI:137986"/>
        <dbReference type="ChEBI" id="CHEBI:137990"/>
        <dbReference type="ChEBI" id="CHEBI:456216"/>
        <dbReference type="EC" id="6.3.2.30"/>
    </reaction>
</comment>
<evidence type="ECO:0000256" key="9">
    <source>
        <dbReference type="ARBA" id="ARBA00022741"/>
    </source>
</evidence>
<dbReference type="GO" id="GO:0005524">
    <property type="term" value="F:ATP binding"/>
    <property type="evidence" value="ECO:0007669"/>
    <property type="project" value="UniProtKB-UniRule"/>
</dbReference>
<evidence type="ECO:0000256" key="1">
    <source>
        <dbReference type="ARBA" id="ARBA00003184"/>
    </source>
</evidence>
<reference evidence="17" key="1">
    <citation type="submission" date="2016-10" db="EMBL/GenBank/DDBJ databases">
        <authorList>
            <person name="Varghese N."/>
        </authorList>
    </citation>
    <scope>NUCLEOTIDE SEQUENCE [LARGE SCALE GENOMIC DNA]</scope>
    <source>
        <strain evidence="17">DSM 12489</strain>
    </source>
</reference>
<dbReference type="InterPro" id="IPR013651">
    <property type="entry name" value="ATP-grasp_RimK-type"/>
</dbReference>
<evidence type="ECO:0000256" key="4">
    <source>
        <dbReference type="ARBA" id="ARBA00011738"/>
    </source>
</evidence>
<evidence type="ECO:0000256" key="13">
    <source>
        <dbReference type="ARBA" id="ARBA00048425"/>
    </source>
</evidence>
<dbReference type="RefSeq" id="WP_074692685.1">
    <property type="nucleotide sequence ID" value="NZ_FNOJ01000006.1"/>
</dbReference>
<dbReference type="NCBIfam" id="TIGR02068">
    <property type="entry name" value="cya_phycin_syn"/>
    <property type="match status" value="1"/>
</dbReference>